<sequence length="178" mass="19307">MPTTQSIGSVGPAVIEMPPIRRLPRFAVSPCFEKEVELKASTENLRLVTNTPPRNKAIAKASSARAPDAAQMRRGPLRPGQVEHNGTGGRPSSPPQEVPSAIRRPSTPSLQKTFHAPKSNQICTVSTARTFDPERIDALIATLAEKLTNLRARSETIAHNIDYTSRLLREIRALDGGG</sequence>
<evidence type="ECO:0000313" key="2">
    <source>
        <dbReference type="EMBL" id="CDS42555.1"/>
    </source>
</evidence>
<accession>A0A068YK63</accession>
<evidence type="ECO:0000256" key="1">
    <source>
        <dbReference type="SAM" id="MobiDB-lite"/>
    </source>
</evidence>
<organism evidence="2 3">
    <name type="scientific">Echinococcus multilocularis</name>
    <name type="common">Fox tapeworm</name>
    <dbReference type="NCBI Taxonomy" id="6211"/>
    <lineage>
        <taxon>Eukaryota</taxon>
        <taxon>Metazoa</taxon>
        <taxon>Spiralia</taxon>
        <taxon>Lophotrochozoa</taxon>
        <taxon>Platyhelminthes</taxon>
        <taxon>Cestoda</taxon>
        <taxon>Eucestoda</taxon>
        <taxon>Cyclophyllidea</taxon>
        <taxon>Taeniidae</taxon>
        <taxon>Echinococcus</taxon>
    </lineage>
</organism>
<evidence type="ECO:0000313" key="3">
    <source>
        <dbReference type="Proteomes" id="UP000017246"/>
    </source>
</evidence>
<dbReference type="OrthoDB" id="10455534at2759"/>
<protein>
    <submittedName>
        <fullName evidence="2">Uncharacterized protein</fullName>
    </submittedName>
</protein>
<gene>
    <name evidence="2" type="ORF">EmuJ_001027000</name>
</gene>
<dbReference type="AlphaFoldDB" id="A0A068YK63"/>
<dbReference type="Proteomes" id="UP000017246">
    <property type="component" value="Unassembled WGS sequence"/>
</dbReference>
<proteinExistence type="predicted"/>
<reference evidence="2" key="1">
    <citation type="journal article" date="2013" name="Nature">
        <title>The genomes of four tapeworm species reveal adaptations to parasitism.</title>
        <authorList>
            <person name="Tsai I.J."/>
            <person name="Zarowiecki M."/>
            <person name="Holroyd N."/>
            <person name="Garciarrubio A."/>
            <person name="Sanchez-Flores A."/>
            <person name="Brooks K.L."/>
            <person name="Tracey A."/>
            <person name="Bobes R.J."/>
            <person name="Fragoso G."/>
            <person name="Sciutto E."/>
            <person name="Aslett M."/>
            <person name="Beasley H."/>
            <person name="Bennett H.M."/>
            <person name="Cai J."/>
            <person name="Camicia F."/>
            <person name="Clark R."/>
            <person name="Cucher M."/>
            <person name="De Silva N."/>
            <person name="Day T.A."/>
            <person name="Deplazes P."/>
            <person name="Estrada K."/>
            <person name="Fernandez C."/>
            <person name="Holland P.W."/>
            <person name="Hou J."/>
            <person name="Hu S."/>
            <person name="Huckvale T."/>
            <person name="Hung S.S."/>
            <person name="Kamenetzky L."/>
            <person name="Keane J.A."/>
            <person name="Kiss F."/>
            <person name="Koziol U."/>
            <person name="Lambert O."/>
            <person name="Liu K."/>
            <person name="Luo X."/>
            <person name="Luo Y."/>
            <person name="Macchiaroli N."/>
            <person name="Nichol S."/>
            <person name="Paps J."/>
            <person name="Parkinson J."/>
            <person name="Pouchkina-Stantcheva N."/>
            <person name="Riddiford N."/>
            <person name="Rosenzvit M."/>
            <person name="Salinas G."/>
            <person name="Wasmuth J.D."/>
            <person name="Zamanian M."/>
            <person name="Zheng Y."/>
            <person name="Cai X."/>
            <person name="Soberon X."/>
            <person name="Olson P.D."/>
            <person name="Laclette J.P."/>
            <person name="Brehm K."/>
            <person name="Berriman M."/>
            <person name="Garciarrubio A."/>
            <person name="Bobes R.J."/>
            <person name="Fragoso G."/>
            <person name="Sanchez-Flores A."/>
            <person name="Estrada K."/>
            <person name="Cevallos M.A."/>
            <person name="Morett E."/>
            <person name="Gonzalez V."/>
            <person name="Portillo T."/>
            <person name="Ochoa-Leyva A."/>
            <person name="Jose M.V."/>
            <person name="Sciutto E."/>
            <person name="Landa A."/>
            <person name="Jimenez L."/>
            <person name="Valdes V."/>
            <person name="Carrero J.C."/>
            <person name="Larralde C."/>
            <person name="Morales-Montor J."/>
            <person name="Limon-Lason J."/>
            <person name="Soberon X."/>
            <person name="Laclette J.P."/>
        </authorList>
    </citation>
    <scope>NUCLEOTIDE SEQUENCE [LARGE SCALE GENOMIC DNA]</scope>
</reference>
<name>A0A068YK63_ECHMU</name>
<reference evidence="2" key="2">
    <citation type="submission" date="2015-11" db="EMBL/GenBank/DDBJ databases">
        <authorList>
            <person name="Zhang Y."/>
            <person name="Guo Z."/>
        </authorList>
    </citation>
    <scope>NUCLEOTIDE SEQUENCE</scope>
</reference>
<keyword evidence="3" id="KW-1185">Reference proteome</keyword>
<feature type="region of interest" description="Disordered" evidence="1">
    <location>
        <begin position="47"/>
        <end position="118"/>
    </location>
</feature>
<dbReference type="OMA" id="HAPKSNQ"/>
<feature type="compositionally biased region" description="Low complexity" evidence="1">
    <location>
        <begin position="56"/>
        <end position="70"/>
    </location>
</feature>
<dbReference type="EMBL" id="LN902842">
    <property type="protein sequence ID" value="CDS42555.1"/>
    <property type="molecule type" value="Genomic_DNA"/>
</dbReference>
<feature type="compositionally biased region" description="Polar residues" evidence="1">
    <location>
        <begin position="106"/>
        <end position="118"/>
    </location>
</feature>